<comment type="similarity">
    <text evidence="1">Belongs to the PHAF1 family.</text>
</comment>
<dbReference type="InterPro" id="IPR005373">
    <property type="entry name" value="PHAF1"/>
</dbReference>
<dbReference type="GO" id="GO:0043001">
    <property type="term" value="P:Golgi to plasma membrane protein transport"/>
    <property type="evidence" value="ECO:0007669"/>
    <property type="project" value="TreeGrafter"/>
</dbReference>
<dbReference type="GO" id="GO:0005802">
    <property type="term" value="C:trans-Golgi network"/>
    <property type="evidence" value="ECO:0007669"/>
    <property type="project" value="TreeGrafter"/>
</dbReference>
<keyword evidence="3" id="KW-1185">Reference proteome</keyword>
<dbReference type="InterPro" id="IPR039156">
    <property type="entry name" value="PHAF1/BROMI"/>
</dbReference>
<gene>
    <name evidence="2" type="ORF">DFP72DRAFT_601953</name>
</gene>
<name>A0A8H6IB98_9AGAR</name>
<dbReference type="Pfam" id="PF03676">
    <property type="entry name" value="PHAF1"/>
    <property type="match status" value="1"/>
</dbReference>
<dbReference type="OrthoDB" id="411211at2759"/>
<dbReference type="EMBL" id="JACGCI010000008">
    <property type="protein sequence ID" value="KAF6762313.1"/>
    <property type="molecule type" value="Genomic_DNA"/>
</dbReference>
<dbReference type="Proteomes" id="UP000521943">
    <property type="component" value="Unassembled WGS sequence"/>
</dbReference>
<dbReference type="PANTHER" id="PTHR13465">
    <property type="entry name" value="UPF0183 PROTEIN"/>
    <property type="match status" value="1"/>
</dbReference>
<protein>
    <submittedName>
        <fullName evidence="2">Uncharacterized protein</fullName>
    </submittedName>
</protein>
<dbReference type="PANTHER" id="PTHR13465:SF2">
    <property type="entry name" value="PHAGOSOME ASSEMBLY FACTOR 1"/>
    <property type="match status" value="1"/>
</dbReference>
<comment type="caution">
    <text evidence="2">The sequence shown here is derived from an EMBL/GenBank/DDBJ whole genome shotgun (WGS) entry which is preliminary data.</text>
</comment>
<evidence type="ECO:0000256" key="1">
    <source>
        <dbReference type="ARBA" id="ARBA00024339"/>
    </source>
</evidence>
<proteinExistence type="inferred from homology"/>
<reference evidence="2 3" key="1">
    <citation type="submission" date="2020-07" db="EMBL/GenBank/DDBJ databases">
        <title>Comparative genomics of pyrophilous fungi reveals a link between fire events and developmental genes.</title>
        <authorList>
            <consortium name="DOE Joint Genome Institute"/>
            <person name="Steindorff A.S."/>
            <person name="Carver A."/>
            <person name="Calhoun S."/>
            <person name="Stillman K."/>
            <person name="Liu H."/>
            <person name="Lipzen A."/>
            <person name="Pangilinan J."/>
            <person name="Labutti K."/>
            <person name="Bruns T.D."/>
            <person name="Grigoriev I.V."/>
        </authorList>
    </citation>
    <scope>NUCLEOTIDE SEQUENCE [LARGE SCALE GENOMIC DNA]</scope>
    <source>
        <strain evidence="2 3">CBS 144469</strain>
    </source>
</reference>
<evidence type="ECO:0000313" key="2">
    <source>
        <dbReference type="EMBL" id="KAF6762313.1"/>
    </source>
</evidence>
<evidence type="ECO:0000313" key="3">
    <source>
        <dbReference type="Proteomes" id="UP000521943"/>
    </source>
</evidence>
<organism evidence="2 3">
    <name type="scientific">Ephemerocybe angulata</name>
    <dbReference type="NCBI Taxonomy" id="980116"/>
    <lineage>
        <taxon>Eukaryota</taxon>
        <taxon>Fungi</taxon>
        <taxon>Dikarya</taxon>
        <taxon>Basidiomycota</taxon>
        <taxon>Agaricomycotina</taxon>
        <taxon>Agaricomycetes</taxon>
        <taxon>Agaricomycetidae</taxon>
        <taxon>Agaricales</taxon>
        <taxon>Agaricineae</taxon>
        <taxon>Psathyrellaceae</taxon>
        <taxon>Ephemerocybe</taxon>
    </lineage>
</organism>
<sequence length="396" mass="44534">MYSTLNADIRPGAGLGIFEIGDSLWTILDKLRANNHMFPQVDVKYDPDSSVTTPIIVHVRPHLDLLFSGKGQRLHTISVRQLRDPNPPVTLQYNGNVISSTEQVLRRVLVSRTFGPTYPGDDLRYPGLWFSFEDDSITEGIARGGQVPDREQEVKRVFISQKGNDGKGEDALDEVKEGAAMEGDVSRAIVKRHDGIVLNFFGSAKQFLVRLGETTAQDLTLDLGPPSKVHFKEDERMTIHSSKKQGETKEDTGYFYNYFQHGIDFLISDTTHIVKKVVLHTNIPGAPLFQRYKRCCWEIEGMPEDDEDGEGPVVISPPLRVLTLCLDTPPRKRFYDRFETISHFLSPHGTPPSMLLDRADEEDDLTLPSSPTRLYGYDGIILEVTESSQVVCVILF</sequence>
<accession>A0A8H6IB98</accession>
<dbReference type="AlphaFoldDB" id="A0A8H6IB98"/>